<proteinExistence type="predicted"/>
<dbReference type="EMBL" id="NHTK01005752">
    <property type="protein sequence ID" value="PPQ74447.1"/>
    <property type="molecule type" value="Genomic_DNA"/>
</dbReference>
<name>A0A409W7E1_9AGAR</name>
<keyword evidence="2" id="KW-1185">Reference proteome</keyword>
<dbReference type="AlphaFoldDB" id="A0A409W7E1"/>
<evidence type="ECO:0000313" key="2">
    <source>
        <dbReference type="Proteomes" id="UP000284842"/>
    </source>
</evidence>
<organism evidence="1 2">
    <name type="scientific">Panaeolus cyanescens</name>
    <dbReference type="NCBI Taxonomy" id="181874"/>
    <lineage>
        <taxon>Eukaryota</taxon>
        <taxon>Fungi</taxon>
        <taxon>Dikarya</taxon>
        <taxon>Basidiomycota</taxon>
        <taxon>Agaricomycotina</taxon>
        <taxon>Agaricomycetes</taxon>
        <taxon>Agaricomycetidae</taxon>
        <taxon>Agaricales</taxon>
        <taxon>Agaricineae</taxon>
        <taxon>Galeropsidaceae</taxon>
        <taxon>Panaeolus</taxon>
    </lineage>
</organism>
<dbReference type="Proteomes" id="UP000284842">
    <property type="component" value="Unassembled WGS sequence"/>
</dbReference>
<comment type="caution">
    <text evidence="1">The sequence shown here is derived from an EMBL/GenBank/DDBJ whole genome shotgun (WGS) entry which is preliminary data.</text>
</comment>
<sequence>MSQDPRCSVIATFGGPSLQNATEESLAAIQAFLIDTYLTVADLMNLSKVSCALRFAVREYTKIAYSIDDHLAEFFNQHEIPLFRLLQKETGLLISGSFALRFLTRQYFDQVSDLDLYIEDRYGSMALRWLSSIGYARSSRQPPRHRPQCKIRAVFTLERRGKTIQVIATRSSAFSVILDFHSTCVMNVITSDYAVSLYPQATLHHMRSVVLHRQGWDERRSAGPLLKYENRGYEIVYTPEESDISSRNSDFFIGRRYLGDSMCWTLELETGYTGLGNPVNGNSWELSWSTSRPGRLTHRYLNLNLPSLKFRYAMDHISNHQVVTLLGRKPSR</sequence>
<protein>
    <submittedName>
        <fullName evidence="1">Uncharacterized protein</fullName>
    </submittedName>
</protein>
<reference evidence="1 2" key="1">
    <citation type="journal article" date="2018" name="Evol. Lett.">
        <title>Horizontal gene cluster transfer increased hallucinogenic mushroom diversity.</title>
        <authorList>
            <person name="Reynolds H.T."/>
            <person name="Vijayakumar V."/>
            <person name="Gluck-Thaler E."/>
            <person name="Korotkin H.B."/>
            <person name="Matheny P.B."/>
            <person name="Slot J.C."/>
        </authorList>
    </citation>
    <scope>NUCLEOTIDE SEQUENCE [LARGE SCALE GENOMIC DNA]</scope>
    <source>
        <strain evidence="1 2">2629</strain>
    </source>
</reference>
<accession>A0A409W7E1</accession>
<dbReference type="OrthoDB" id="3041043at2759"/>
<gene>
    <name evidence="1" type="ORF">CVT24_000035</name>
</gene>
<evidence type="ECO:0000313" key="1">
    <source>
        <dbReference type="EMBL" id="PPQ74447.1"/>
    </source>
</evidence>
<dbReference type="InParanoid" id="A0A409W7E1"/>